<sequence length="113" mass="13110">MDSKIAELAQQQLSAYNDHNLDAFVKCYHEEIEVLNADGKVTTRGRDAFRKNYEAMFARGNFGATVEQRLVHGEHCVDLEHWHRFVKGEESRGTVLVRYRLRDNLIGTVQFLK</sequence>
<dbReference type="EMBL" id="JAENIG010000006">
    <property type="protein sequence ID" value="MBK1855399.1"/>
    <property type="molecule type" value="Genomic_DNA"/>
</dbReference>
<keyword evidence="3" id="KW-1185">Reference proteome</keyword>
<dbReference type="InterPro" id="IPR037401">
    <property type="entry name" value="SnoaL-like"/>
</dbReference>
<dbReference type="AlphaFoldDB" id="A0AAE2SEF4"/>
<dbReference type="Pfam" id="PF12680">
    <property type="entry name" value="SnoaL_2"/>
    <property type="match status" value="1"/>
</dbReference>
<evidence type="ECO:0000313" key="3">
    <source>
        <dbReference type="Proteomes" id="UP000634206"/>
    </source>
</evidence>
<name>A0AAE2SEF4_9BACT</name>
<evidence type="ECO:0000313" key="2">
    <source>
        <dbReference type="EMBL" id="MBK1855399.1"/>
    </source>
</evidence>
<feature type="domain" description="SnoaL-like" evidence="1">
    <location>
        <begin position="10"/>
        <end position="106"/>
    </location>
</feature>
<gene>
    <name evidence="2" type="ORF">JIN83_10545</name>
</gene>
<dbReference type="RefSeq" id="WP_309490012.1">
    <property type="nucleotide sequence ID" value="NZ_JAENIG010000006.1"/>
</dbReference>
<comment type="caution">
    <text evidence="2">The sequence shown here is derived from an EMBL/GenBank/DDBJ whole genome shotgun (WGS) entry which is preliminary data.</text>
</comment>
<proteinExistence type="predicted"/>
<dbReference type="SUPFAM" id="SSF54427">
    <property type="entry name" value="NTF2-like"/>
    <property type="match status" value="1"/>
</dbReference>
<organism evidence="2 3">
    <name type="scientific">Oceaniferula flava</name>
    <dbReference type="NCBI Taxonomy" id="2800421"/>
    <lineage>
        <taxon>Bacteria</taxon>
        <taxon>Pseudomonadati</taxon>
        <taxon>Verrucomicrobiota</taxon>
        <taxon>Verrucomicrobiia</taxon>
        <taxon>Verrucomicrobiales</taxon>
        <taxon>Verrucomicrobiaceae</taxon>
        <taxon>Oceaniferula</taxon>
    </lineage>
</organism>
<protein>
    <submittedName>
        <fullName evidence="2">Nuclear transport factor 2 family protein</fullName>
    </submittedName>
</protein>
<evidence type="ECO:0000259" key="1">
    <source>
        <dbReference type="Pfam" id="PF12680"/>
    </source>
</evidence>
<dbReference type="Gene3D" id="3.10.450.50">
    <property type="match status" value="1"/>
</dbReference>
<reference evidence="2" key="1">
    <citation type="submission" date="2021-01" db="EMBL/GenBank/DDBJ databases">
        <title>Modified the classification status of verrucomicrobia.</title>
        <authorList>
            <person name="Feng X."/>
        </authorList>
    </citation>
    <scope>NUCLEOTIDE SEQUENCE</scope>
    <source>
        <strain evidence="2">5K15</strain>
    </source>
</reference>
<dbReference type="Proteomes" id="UP000634206">
    <property type="component" value="Unassembled WGS sequence"/>
</dbReference>
<dbReference type="InterPro" id="IPR032710">
    <property type="entry name" value="NTF2-like_dom_sf"/>
</dbReference>
<accession>A0AAE2SEF4</accession>